<evidence type="ECO:0000259" key="12">
    <source>
        <dbReference type="PROSITE" id="PS51319"/>
    </source>
</evidence>
<dbReference type="PANTHER" id="PTHR47986:SF5">
    <property type="entry name" value="RECEPTOR-LIKE KINASE TMK3"/>
    <property type="match status" value="1"/>
</dbReference>
<dbReference type="PROSITE" id="PS51319">
    <property type="entry name" value="TFIIS_N"/>
    <property type="match status" value="1"/>
</dbReference>
<keyword evidence="2" id="KW-0433">Leucine-rich repeat</keyword>
<evidence type="ECO:0000256" key="5">
    <source>
        <dbReference type="ARBA" id="ARBA00022737"/>
    </source>
</evidence>
<evidence type="ECO:0000256" key="1">
    <source>
        <dbReference type="ARBA" id="ARBA00004167"/>
    </source>
</evidence>
<keyword evidence="8" id="KW-0675">Receptor</keyword>
<dbReference type="InterPro" id="IPR052422">
    <property type="entry name" value="Auxin_Ser/Thr_Kinase"/>
</dbReference>
<dbReference type="Gramene" id="PHT95856">
    <property type="protein sequence ID" value="PHT95856"/>
    <property type="gene ID" value="T459_03738"/>
</dbReference>
<evidence type="ECO:0000313" key="13">
    <source>
        <dbReference type="EMBL" id="PHT95856.1"/>
    </source>
</evidence>
<dbReference type="AlphaFoldDB" id="A0A2G3ANP6"/>
<feature type="compositionally biased region" description="Basic and acidic residues" evidence="11">
    <location>
        <begin position="35"/>
        <end position="44"/>
    </location>
</feature>
<dbReference type="GO" id="GO:0004672">
    <property type="term" value="F:protein kinase activity"/>
    <property type="evidence" value="ECO:0007669"/>
    <property type="project" value="InterPro"/>
</dbReference>
<keyword evidence="7" id="KW-0472">Membrane</keyword>
<evidence type="ECO:0000256" key="11">
    <source>
        <dbReference type="SAM" id="MobiDB-lite"/>
    </source>
</evidence>
<keyword evidence="6" id="KW-1133">Transmembrane helix</keyword>
<evidence type="ECO:0000256" key="8">
    <source>
        <dbReference type="ARBA" id="ARBA00023170"/>
    </source>
</evidence>
<evidence type="ECO:0000256" key="4">
    <source>
        <dbReference type="ARBA" id="ARBA00022729"/>
    </source>
</evidence>
<evidence type="ECO:0000256" key="6">
    <source>
        <dbReference type="ARBA" id="ARBA00022989"/>
    </source>
</evidence>
<dbReference type="InterPro" id="IPR035441">
    <property type="entry name" value="TFIIS/LEDGF_dom_sf"/>
</dbReference>
<evidence type="ECO:0000256" key="3">
    <source>
        <dbReference type="ARBA" id="ARBA00022692"/>
    </source>
</evidence>
<organism evidence="13 14">
    <name type="scientific">Capsicum annuum</name>
    <name type="common">Capsicum pepper</name>
    <dbReference type="NCBI Taxonomy" id="4072"/>
    <lineage>
        <taxon>Eukaryota</taxon>
        <taxon>Viridiplantae</taxon>
        <taxon>Streptophyta</taxon>
        <taxon>Embryophyta</taxon>
        <taxon>Tracheophyta</taxon>
        <taxon>Spermatophyta</taxon>
        <taxon>Magnoliopsida</taxon>
        <taxon>eudicotyledons</taxon>
        <taxon>Gunneridae</taxon>
        <taxon>Pentapetalae</taxon>
        <taxon>asterids</taxon>
        <taxon>lamiids</taxon>
        <taxon>Solanales</taxon>
        <taxon>Solanaceae</taxon>
        <taxon>Solanoideae</taxon>
        <taxon>Capsiceae</taxon>
        <taxon>Capsicum</taxon>
    </lineage>
</organism>
<protein>
    <recommendedName>
        <fullName evidence="12">TFIIS N-terminal domain-containing protein</fullName>
    </recommendedName>
</protein>
<dbReference type="InterPro" id="IPR017923">
    <property type="entry name" value="TFIIS_N"/>
</dbReference>
<dbReference type="InterPro" id="IPR011009">
    <property type="entry name" value="Kinase-like_dom_sf"/>
</dbReference>
<feature type="region of interest" description="Disordered" evidence="11">
    <location>
        <begin position="35"/>
        <end position="66"/>
    </location>
</feature>
<evidence type="ECO:0000256" key="10">
    <source>
        <dbReference type="PROSITE-ProRule" id="PRU00649"/>
    </source>
</evidence>
<dbReference type="Proteomes" id="UP000222542">
    <property type="component" value="Unassembled WGS sequence"/>
</dbReference>
<name>A0A2G3ANP6_CAPAN</name>
<comment type="caution">
    <text evidence="13">The sequence shown here is derived from an EMBL/GenBank/DDBJ whole genome shotgun (WGS) entry which is preliminary data.</text>
</comment>
<dbReference type="Pfam" id="PF08711">
    <property type="entry name" value="Med26"/>
    <property type="match status" value="1"/>
</dbReference>
<dbReference type="Gene3D" id="1.20.930.10">
    <property type="entry name" value="Conserved domain common to transcription factors TFIIS, elongin A, CRSP70"/>
    <property type="match status" value="1"/>
</dbReference>
<dbReference type="Gene3D" id="1.10.510.10">
    <property type="entry name" value="Transferase(Phosphotransferase) domain 1"/>
    <property type="match status" value="1"/>
</dbReference>
<keyword evidence="14" id="KW-1185">Reference proteome</keyword>
<evidence type="ECO:0000256" key="2">
    <source>
        <dbReference type="ARBA" id="ARBA00022614"/>
    </source>
</evidence>
<keyword evidence="10" id="KW-0539">Nucleus</keyword>
<dbReference type="SUPFAM" id="SSF56112">
    <property type="entry name" value="Protein kinase-like (PK-like)"/>
    <property type="match status" value="1"/>
</dbReference>
<keyword evidence="3" id="KW-0812">Transmembrane</keyword>
<keyword evidence="4" id="KW-0732">Signal</keyword>
<dbReference type="InterPro" id="IPR001245">
    <property type="entry name" value="Ser-Thr/Tyr_kinase_cat_dom"/>
</dbReference>
<feature type="domain" description="TFIIS N-terminal" evidence="12">
    <location>
        <begin position="1"/>
        <end position="31"/>
    </location>
</feature>
<evidence type="ECO:0000256" key="9">
    <source>
        <dbReference type="ARBA" id="ARBA00023180"/>
    </source>
</evidence>
<dbReference type="GO" id="GO:0005634">
    <property type="term" value="C:nucleus"/>
    <property type="evidence" value="ECO:0007669"/>
    <property type="project" value="UniProtKB-SubCell"/>
</dbReference>
<dbReference type="GO" id="GO:0016020">
    <property type="term" value="C:membrane"/>
    <property type="evidence" value="ECO:0007669"/>
    <property type="project" value="UniProtKB-SubCell"/>
</dbReference>
<reference evidence="13 14" key="2">
    <citation type="journal article" date="2017" name="Genome Biol.">
        <title>New reference genome sequences of hot pepper reveal the massive evolution of plant disease-resistance genes by retroduplication.</title>
        <authorList>
            <person name="Kim S."/>
            <person name="Park J."/>
            <person name="Yeom S.I."/>
            <person name="Kim Y.M."/>
            <person name="Seo E."/>
            <person name="Kim K.T."/>
            <person name="Kim M.S."/>
            <person name="Lee J.M."/>
            <person name="Cheong K."/>
            <person name="Shin H.S."/>
            <person name="Kim S.B."/>
            <person name="Han K."/>
            <person name="Lee J."/>
            <person name="Park M."/>
            <person name="Lee H.A."/>
            <person name="Lee H.Y."/>
            <person name="Lee Y."/>
            <person name="Oh S."/>
            <person name="Lee J.H."/>
            <person name="Choi E."/>
            <person name="Choi E."/>
            <person name="Lee S.E."/>
            <person name="Jeon J."/>
            <person name="Kim H."/>
            <person name="Choi G."/>
            <person name="Song H."/>
            <person name="Lee J."/>
            <person name="Lee S.C."/>
            <person name="Kwon J.K."/>
            <person name="Lee H.Y."/>
            <person name="Koo N."/>
            <person name="Hong Y."/>
            <person name="Kim R.W."/>
            <person name="Kang W.H."/>
            <person name="Huh J.H."/>
            <person name="Kang B.C."/>
            <person name="Yang T.J."/>
            <person name="Lee Y.H."/>
            <person name="Bennetzen J.L."/>
            <person name="Choi D."/>
        </authorList>
    </citation>
    <scope>NUCLEOTIDE SEQUENCE [LARGE SCALE GENOMIC DNA]</scope>
    <source>
        <strain evidence="14">cv. CM334</strain>
    </source>
</reference>
<sequence length="207" mass="23457">MFLSKSDEEITPNRKLAKELVDKWSRPIFSKSTRFDDMRNHEDETGSQYRRPSMKRSVSKASGMESRDDDLDLVGFAQGKKSVTGKITTKADVFSFGVVLMELLTGWMALDEDRSNESQYLVAWNIKSSKEKLIAAIDPVLDVKQESTLDSIYTVAEPAGHCTAREPDQRPDMSHVVNIFAPLVEKWKPLEEDTDNECGIDYSFPLN</sequence>
<dbReference type="PANTHER" id="PTHR47986">
    <property type="entry name" value="OSJNBA0070M12.3 PROTEIN"/>
    <property type="match status" value="1"/>
</dbReference>
<evidence type="ECO:0000256" key="7">
    <source>
        <dbReference type="ARBA" id="ARBA00023136"/>
    </source>
</evidence>
<accession>A0A2G3ANP6</accession>
<proteinExistence type="predicted"/>
<reference evidence="13 14" key="1">
    <citation type="journal article" date="2014" name="Nat. Genet.">
        <title>Genome sequence of the hot pepper provides insights into the evolution of pungency in Capsicum species.</title>
        <authorList>
            <person name="Kim S."/>
            <person name="Park M."/>
            <person name="Yeom S.I."/>
            <person name="Kim Y.M."/>
            <person name="Lee J.M."/>
            <person name="Lee H.A."/>
            <person name="Seo E."/>
            <person name="Choi J."/>
            <person name="Cheong K."/>
            <person name="Kim K.T."/>
            <person name="Jung K."/>
            <person name="Lee G.W."/>
            <person name="Oh S.K."/>
            <person name="Bae C."/>
            <person name="Kim S.B."/>
            <person name="Lee H.Y."/>
            <person name="Kim S.Y."/>
            <person name="Kim M.S."/>
            <person name="Kang B.C."/>
            <person name="Jo Y.D."/>
            <person name="Yang H.B."/>
            <person name="Jeong H.J."/>
            <person name="Kang W.H."/>
            <person name="Kwon J.K."/>
            <person name="Shin C."/>
            <person name="Lim J.Y."/>
            <person name="Park J.H."/>
            <person name="Huh J.H."/>
            <person name="Kim J.S."/>
            <person name="Kim B.D."/>
            <person name="Cohen O."/>
            <person name="Paran I."/>
            <person name="Suh M.C."/>
            <person name="Lee S.B."/>
            <person name="Kim Y.K."/>
            <person name="Shin Y."/>
            <person name="Noh S.J."/>
            <person name="Park J."/>
            <person name="Seo Y.S."/>
            <person name="Kwon S.Y."/>
            <person name="Kim H.A."/>
            <person name="Park J.M."/>
            <person name="Kim H.J."/>
            <person name="Choi S.B."/>
            <person name="Bosland P.W."/>
            <person name="Reeves G."/>
            <person name="Jo S.H."/>
            <person name="Lee B.W."/>
            <person name="Cho H.T."/>
            <person name="Choi H.S."/>
            <person name="Lee M.S."/>
            <person name="Yu Y."/>
            <person name="Do Choi Y."/>
            <person name="Park B.S."/>
            <person name="van Deynze A."/>
            <person name="Ashrafi H."/>
            <person name="Hill T."/>
            <person name="Kim W.T."/>
            <person name="Pai H.S."/>
            <person name="Ahn H.K."/>
            <person name="Yeam I."/>
            <person name="Giovannoni J.J."/>
            <person name="Rose J.K."/>
            <person name="Sorensen I."/>
            <person name="Lee S.J."/>
            <person name="Kim R.W."/>
            <person name="Choi I.Y."/>
            <person name="Choi B.S."/>
            <person name="Lim J.S."/>
            <person name="Lee Y.H."/>
            <person name="Choi D."/>
        </authorList>
    </citation>
    <scope>NUCLEOTIDE SEQUENCE [LARGE SCALE GENOMIC DNA]</scope>
    <source>
        <strain evidence="14">cv. CM334</strain>
    </source>
</reference>
<keyword evidence="9" id="KW-0325">Glycoprotein</keyword>
<evidence type="ECO:0000313" key="14">
    <source>
        <dbReference type="Proteomes" id="UP000222542"/>
    </source>
</evidence>
<dbReference type="STRING" id="4072.A0A2G3ANP6"/>
<comment type="subcellular location">
    <subcellularLocation>
        <location evidence="1">Membrane</location>
        <topology evidence="1">Single-pass membrane protein</topology>
    </subcellularLocation>
    <subcellularLocation>
        <location evidence="10">Nucleus</location>
    </subcellularLocation>
</comment>
<dbReference type="EMBL" id="AYRZ02000001">
    <property type="protein sequence ID" value="PHT95856.1"/>
    <property type="molecule type" value="Genomic_DNA"/>
</dbReference>
<dbReference type="Pfam" id="PF07714">
    <property type="entry name" value="PK_Tyr_Ser-Thr"/>
    <property type="match status" value="1"/>
</dbReference>
<gene>
    <name evidence="13" type="ORF">T459_03738</name>
</gene>
<keyword evidence="5" id="KW-0677">Repeat</keyword>